<dbReference type="InterPro" id="IPR001876">
    <property type="entry name" value="Znf_RanBP2"/>
</dbReference>
<keyword evidence="3" id="KW-0862">Zinc</keyword>
<name>A0ABQ1AUK3_9EURO</name>
<evidence type="ECO:0000256" key="1">
    <source>
        <dbReference type="ARBA" id="ARBA00022723"/>
    </source>
</evidence>
<keyword evidence="6" id="KW-1185">Reference proteome</keyword>
<evidence type="ECO:0000259" key="4">
    <source>
        <dbReference type="PROSITE" id="PS01358"/>
    </source>
</evidence>
<evidence type="ECO:0000256" key="2">
    <source>
        <dbReference type="ARBA" id="ARBA00022771"/>
    </source>
</evidence>
<organism evidence="5 6">
    <name type="scientific">Aspergillus udagawae</name>
    <dbReference type="NCBI Taxonomy" id="91492"/>
    <lineage>
        <taxon>Eukaryota</taxon>
        <taxon>Fungi</taxon>
        <taxon>Dikarya</taxon>
        <taxon>Ascomycota</taxon>
        <taxon>Pezizomycotina</taxon>
        <taxon>Eurotiomycetes</taxon>
        <taxon>Eurotiomycetidae</taxon>
        <taxon>Eurotiales</taxon>
        <taxon>Aspergillaceae</taxon>
        <taxon>Aspergillus</taxon>
        <taxon>Aspergillus subgen. Fumigati</taxon>
    </lineage>
</organism>
<dbReference type="Proteomes" id="UP000465266">
    <property type="component" value="Unassembled WGS sequence"/>
</dbReference>
<comment type="caution">
    <text evidence="5">The sequence shown here is derived from an EMBL/GenBank/DDBJ whole genome shotgun (WGS) entry which is preliminary data.</text>
</comment>
<proteinExistence type="predicted"/>
<dbReference type="EMBL" id="BLKG01000047">
    <property type="protein sequence ID" value="GFF86782.1"/>
    <property type="molecule type" value="Genomic_DNA"/>
</dbReference>
<gene>
    <name evidence="5" type="ORF">IFM53868_04923</name>
</gene>
<keyword evidence="2" id="KW-0863">Zinc-finger</keyword>
<protein>
    <recommendedName>
        <fullName evidence="4">RanBP2-type domain-containing protein</fullName>
    </recommendedName>
</protein>
<evidence type="ECO:0000313" key="5">
    <source>
        <dbReference type="EMBL" id="GFF86782.1"/>
    </source>
</evidence>
<dbReference type="PROSITE" id="PS01358">
    <property type="entry name" value="ZF_RANBP2_1"/>
    <property type="match status" value="1"/>
</dbReference>
<accession>A0ABQ1AUK3</accession>
<evidence type="ECO:0000256" key="3">
    <source>
        <dbReference type="ARBA" id="ARBA00022833"/>
    </source>
</evidence>
<feature type="domain" description="RanBP2-type" evidence="4">
    <location>
        <begin position="30"/>
        <end position="51"/>
    </location>
</feature>
<keyword evidence="1" id="KW-0479">Metal-binding</keyword>
<reference evidence="5 6" key="1">
    <citation type="submission" date="2020-01" db="EMBL/GenBank/DDBJ databases">
        <title>Draft genome sequence of Aspergillus udagawae IFM 53868.</title>
        <authorList>
            <person name="Takahashi H."/>
            <person name="Yaguchi T."/>
        </authorList>
    </citation>
    <scope>NUCLEOTIDE SEQUENCE [LARGE SCALE GENOMIC DNA]</scope>
    <source>
        <strain evidence="5 6">IFM 53868</strain>
    </source>
</reference>
<sequence length="109" mass="12436">MRRLGQPQLNEMKLLDPTDTSFIKQAKSAWFCCDTTCRTFNQAENKICSRCGSERCPECQAPRNTSFPFITYTYMYICCQCGDGPNVYNAQPRCTHCDHIACSDCKPVK</sequence>
<evidence type="ECO:0000313" key="6">
    <source>
        <dbReference type="Proteomes" id="UP000465266"/>
    </source>
</evidence>